<keyword evidence="1" id="KW-0472">Membrane</keyword>
<accession>A0A4D6H6Z1</accession>
<evidence type="ECO:0000313" key="3">
    <source>
        <dbReference type="EMBL" id="QCC49573.1"/>
    </source>
</evidence>
<proteinExistence type="predicted"/>
<keyword evidence="3" id="KW-0614">Plasmid</keyword>
<dbReference type="InterPro" id="IPR042150">
    <property type="entry name" value="MmRce1-like"/>
</dbReference>
<sequence length="321" mass="34027">MEGTFVHSFGSSSRIARQDASQFHHHVMNSIHAHDAPTFEEVHTARRGLLLYFGVVLLISIPLLYLIISAGTPIEQQLEYIIPLMWTPAIASVVARLGNGEGFEDLSFRLRRREVVVRVLQAILFPFGVGAIAYGAAWGVGLVEFAAPAGTSDPLSAFAGDLLFAATIGAVVGVISAAGEEIGWRGYMTSRLITAGVPAPILTGGVLWGCWHVPAILTGQYAAGRSRILSAVLFVVVAVSLTVLWSAWTLETGSIWPAILGHSAWNAVIQGPFDAFSSGALATTWVGESGLLVVAATIIVVVVFTSDRVTNRLGSLSSPSH</sequence>
<feature type="transmembrane region" description="Helical" evidence="1">
    <location>
        <begin position="119"/>
        <end position="143"/>
    </location>
</feature>
<dbReference type="AlphaFoldDB" id="A0A4D6H6Z1"/>
<dbReference type="GO" id="GO:0006508">
    <property type="term" value="P:proteolysis"/>
    <property type="evidence" value="ECO:0007669"/>
    <property type="project" value="UniProtKB-KW"/>
</dbReference>
<dbReference type="Pfam" id="PF02517">
    <property type="entry name" value="Rce1-like"/>
    <property type="match status" value="1"/>
</dbReference>
<dbReference type="RefSeq" id="WP_103992993.1">
    <property type="nucleotide sequence ID" value="NZ_CP031314.1"/>
</dbReference>
<keyword evidence="1" id="KW-1133">Transmembrane helix</keyword>
<dbReference type="EMBL" id="CP031314">
    <property type="protein sequence ID" value="QCC49573.1"/>
    <property type="molecule type" value="Genomic_DNA"/>
</dbReference>
<feature type="transmembrane region" description="Helical" evidence="1">
    <location>
        <begin position="80"/>
        <end position="98"/>
    </location>
</feature>
<evidence type="ECO:0000313" key="4">
    <source>
        <dbReference type="Proteomes" id="UP000296733"/>
    </source>
</evidence>
<evidence type="ECO:0000259" key="2">
    <source>
        <dbReference type="Pfam" id="PF02517"/>
    </source>
</evidence>
<feature type="transmembrane region" description="Helical" evidence="1">
    <location>
        <begin position="228"/>
        <end position="248"/>
    </location>
</feature>
<dbReference type="InterPro" id="IPR003675">
    <property type="entry name" value="Rce1/LyrA-like_dom"/>
</dbReference>
<feature type="transmembrane region" description="Helical" evidence="1">
    <location>
        <begin position="155"/>
        <end position="178"/>
    </location>
</feature>
<name>A0A4D6H6Z1_9EURY</name>
<keyword evidence="3" id="KW-0378">Hydrolase</keyword>
<feature type="domain" description="CAAX prenyl protease 2/Lysostaphin resistance protein A-like" evidence="2">
    <location>
        <begin position="167"/>
        <end position="268"/>
    </location>
</feature>
<protein>
    <submittedName>
        <fullName evidence="3">CPBP family intramembrane metalloprotease</fullName>
    </submittedName>
</protein>
<dbReference type="GO" id="GO:0004175">
    <property type="term" value="F:endopeptidase activity"/>
    <property type="evidence" value="ECO:0007669"/>
    <property type="project" value="UniProtKB-ARBA"/>
</dbReference>
<feature type="transmembrane region" description="Helical" evidence="1">
    <location>
        <begin position="49"/>
        <end position="68"/>
    </location>
</feature>
<dbReference type="PANTHER" id="PTHR35797">
    <property type="entry name" value="PROTEASE-RELATED"/>
    <property type="match status" value="1"/>
</dbReference>
<dbReference type="Proteomes" id="UP000296733">
    <property type="component" value="Plasmid unnamed3"/>
</dbReference>
<dbReference type="KEGG" id="hlm:DV707_17725"/>
<dbReference type="PANTHER" id="PTHR35797:SF1">
    <property type="entry name" value="PROTEASE"/>
    <property type="match status" value="1"/>
</dbReference>
<geneLocation type="plasmid" evidence="3">
    <name>unnamed3</name>
</geneLocation>
<keyword evidence="1" id="KW-0812">Transmembrane</keyword>
<dbReference type="GO" id="GO:0080120">
    <property type="term" value="P:CAAX-box protein maturation"/>
    <property type="evidence" value="ECO:0007669"/>
    <property type="project" value="UniProtKB-ARBA"/>
</dbReference>
<keyword evidence="3" id="KW-0645">Protease</keyword>
<dbReference type="OrthoDB" id="28575at2157"/>
<gene>
    <name evidence="3" type="ORF">DV707_17725</name>
</gene>
<evidence type="ECO:0000256" key="1">
    <source>
        <dbReference type="SAM" id="Phobius"/>
    </source>
</evidence>
<keyword evidence="3" id="KW-0482">Metalloprotease</keyword>
<dbReference type="GO" id="GO:0008237">
    <property type="term" value="F:metallopeptidase activity"/>
    <property type="evidence" value="ECO:0007669"/>
    <property type="project" value="UniProtKB-KW"/>
</dbReference>
<feature type="transmembrane region" description="Helical" evidence="1">
    <location>
        <begin position="285"/>
        <end position="305"/>
    </location>
</feature>
<organism evidence="3 4">
    <name type="scientific">Halobellus limi</name>
    <dbReference type="NCBI Taxonomy" id="699433"/>
    <lineage>
        <taxon>Archaea</taxon>
        <taxon>Methanobacteriati</taxon>
        <taxon>Methanobacteriota</taxon>
        <taxon>Stenosarchaea group</taxon>
        <taxon>Halobacteria</taxon>
        <taxon>Halobacteriales</taxon>
        <taxon>Haloferacaceae</taxon>
        <taxon>Halobellus</taxon>
    </lineage>
</organism>
<reference evidence="3 4" key="1">
    <citation type="journal article" date="2019" name="Nat. Commun.">
        <title>A new type of DNA phosphorothioation-based antiviral system in archaea.</title>
        <authorList>
            <person name="Xiong L."/>
            <person name="Liu S."/>
            <person name="Chen S."/>
            <person name="Xiao Y."/>
            <person name="Zhu B."/>
            <person name="Gao Y."/>
            <person name="Zhang Y."/>
            <person name="Chen B."/>
            <person name="Luo J."/>
            <person name="Deng Z."/>
            <person name="Chen X."/>
            <person name="Wang L."/>
            <person name="Chen S."/>
        </authorList>
    </citation>
    <scope>NUCLEOTIDE SEQUENCE [LARGE SCALE GENOMIC DNA]</scope>
    <source>
        <strain evidence="3 4">CGMCC 1.10331</strain>
        <plasmid evidence="3 4">unnamed3</plasmid>
    </source>
</reference>
<dbReference type="GeneID" id="39859965"/>